<sequence length="76" mass="8513">MAGWAEGRSGNRRKIFRLQGNFYETRVKCGVRRAACGVRRAACGVRRAACGVRRAACEVYIRGVHGARSVTIRMWL</sequence>
<organism evidence="1 2">
    <name type="scientific">Allofranklinella schreckenbergeri</name>
    <dbReference type="NCBI Taxonomy" id="1076744"/>
    <lineage>
        <taxon>Bacteria</taxon>
        <taxon>Pseudomonadati</taxon>
        <taxon>Pseudomonadota</taxon>
        <taxon>Betaproteobacteria</taxon>
        <taxon>Burkholderiales</taxon>
        <taxon>Comamonadaceae</taxon>
        <taxon>Allofranklinella</taxon>
    </lineage>
</organism>
<accession>A0A3M6QB45</accession>
<name>A0A3M6QB45_9BURK</name>
<comment type="caution">
    <text evidence="1">The sequence shown here is derived from an EMBL/GenBank/DDBJ whole genome shotgun (WGS) entry which is preliminary data.</text>
</comment>
<proteinExistence type="predicted"/>
<protein>
    <submittedName>
        <fullName evidence="1">Uncharacterized protein</fullName>
    </submittedName>
</protein>
<dbReference type="Proteomes" id="UP000267035">
    <property type="component" value="Unassembled WGS sequence"/>
</dbReference>
<evidence type="ECO:0000313" key="1">
    <source>
        <dbReference type="EMBL" id="RMX00260.1"/>
    </source>
</evidence>
<reference evidence="1 2" key="1">
    <citation type="submission" date="2018-10" db="EMBL/GenBank/DDBJ databases">
        <title>Comamonadaceae CDC group NO-1 genome sequencing and assembly.</title>
        <authorList>
            <person name="Bernier A.-M."/>
            <person name="Bernard K."/>
        </authorList>
    </citation>
    <scope>NUCLEOTIDE SEQUENCE [LARGE SCALE GENOMIC DNA]</scope>
    <source>
        <strain evidence="1 2">NML161473</strain>
    </source>
</reference>
<keyword evidence="2" id="KW-1185">Reference proteome</keyword>
<dbReference type="EMBL" id="RDQL01000006">
    <property type="protein sequence ID" value="RMX00260.1"/>
    <property type="molecule type" value="Genomic_DNA"/>
</dbReference>
<dbReference type="AlphaFoldDB" id="A0A3M6QB45"/>
<gene>
    <name evidence="1" type="ORF">EBQ25_06305</name>
</gene>
<evidence type="ECO:0000313" key="2">
    <source>
        <dbReference type="Proteomes" id="UP000267035"/>
    </source>
</evidence>